<evidence type="ECO:0000313" key="2">
    <source>
        <dbReference type="Proteomes" id="UP000436088"/>
    </source>
</evidence>
<name>A0A6A2Z2V2_HIBSY</name>
<evidence type="ECO:0000313" key="1">
    <source>
        <dbReference type="EMBL" id="KAE8686057.1"/>
    </source>
</evidence>
<keyword evidence="2" id="KW-1185">Reference proteome</keyword>
<reference evidence="1" key="1">
    <citation type="submission" date="2019-09" db="EMBL/GenBank/DDBJ databases">
        <title>Draft genome information of white flower Hibiscus syriacus.</title>
        <authorList>
            <person name="Kim Y.-M."/>
        </authorList>
    </citation>
    <scope>NUCLEOTIDE SEQUENCE [LARGE SCALE GENOMIC DNA]</scope>
    <source>
        <strain evidence="1">YM2019G1</strain>
    </source>
</reference>
<accession>A0A6A2Z2V2</accession>
<proteinExistence type="predicted"/>
<sequence>MRVSKSPKVIHGDNHYCPIDVGSYALTGAAPSKILVHEKKVLPPPPFPKRSTVKGLRWWVQDPFLAAYKECTKSGENGKLSSEDGGSKFARKKKIDFSCKESCDVRDDNLVRISNLPPLPKDGIRLSIERLAEIIEPYLMITWKYIWKQTQSISLIAKGSAV</sequence>
<dbReference type="Proteomes" id="UP000436088">
    <property type="component" value="Unassembled WGS sequence"/>
</dbReference>
<organism evidence="1 2">
    <name type="scientific">Hibiscus syriacus</name>
    <name type="common">Rose of Sharon</name>
    <dbReference type="NCBI Taxonomy" id="106335"/>
    <lineage>
        <taxon>Eukaryota</taxon>
        <taxon>Viridiplantae</taxon>
        <taxon>Streptophyta</taxon>
        <taxon>Embryophyta</taxon>
        <taxon>Tracheophyta</taxon>
        <taxon>Spermatophyta</taxon>
        <taxon>Magnoliopsida</taxon>
        <taxon>eudicotyledons</taxon>
        <taxon>Gunneridae</taxon>
        <taxon>Pentapetalae</taxon>
        <taxon>rosids</taxon>
        <taxon>malvids</taxon>
        <taxon>Malvales</taxon>
        <taxon>Malvaceae</taxon>
        <taxon>Malvoideae</taxon>
        <taxon>Hibiscus</taxon>
    </lineage>
</organism>
<dbReference type="EMBL" id="VEPZ02001227">
    <property type="protein sequence ID" value="KAE8686057.1"/>
    <property type="molecule type" value="Genomic_DNA"/>
</dbReference>
<dbReference type="AlphaFoldDB" id="A0A6A2Z2V2"/>
<comment type="caution">
    <text evidence="1">The sequence shown here is derived from an EMBL/GenBank/DDBJ whole genome shotgun (WGS) entry which is preliminary data.</text>
</comment>
<dbReference type="PANTHER" id="PTHR33696">
    <property type="entry name" value="T22J18.15-RELATED"/>
    <property type="match status" value="1"/>
</dbReference>
<dbReference type="PANTHER" id="PTHR33696:SF20">
    <property type="entry name" value="DUF688 FAMILY PROTEIN"/>
    <property type="match status" value="1"/>
</dbReference>
<protein>
    <submittedName>
        <fullName evidence="1">Uncharacterized protein</fullName>
    </submittedName>
</protein>
<gene>
    <name evidence="1" type="ORF">F3Y22_tig00111088pilonHSYRG00445</name>
</gene>